<evidence type="ECO:0000313" key="10">
    <source>
        <dbReference type="Proteomes" id="UP001489004"/>
    </source>
</evidence>
<dbReference type="GO" id="GO:0003677">
    <property type="term" value="F:DNA binding"/>
    <property type="evidence" value="ECO:0007669"/>
    <property type="project" value="UniProtKB-KW"/>
</dbReference>
<reference evidence="9 10" key="1">
    <citation type="journal article" date="2024" name="Nat. Commun.">
        <title>Phylogenomics reveals the evolutionary origins of lichenization in chlorophyte algae.</title>
        <authorList>
            <person name="Puginier C."/>
            <person name="Libourel C."/>
            <person name="Otte J."/>
            <person name="Skaloud P."/>
            <person name="Haon M."/>
            <person name="Grisel S."/>
            <person name="Petersen M."/>
            <person name="Berrin J.G."/>
            <person name="Delaux P.M."/>
            <person name="Dal Grande F."/>
            <person name="Keller J."/>
        </authorList>
    </citation>
    <scope>NUCLEOTIDE SEQUENCE [LARGE SCALE GENOMIC DNA]</scope>
    <source>
        <strain evidence="9 10">SAG 2043</strain>
    </source>
</reference>
<keyword evidence="2" id="KW-0805">Transcription regulation</keyword>
<dbReference type="PROSITE" id="PS51519">
    <property type="entry name" value="RWP_RK"/>
    <property type="match status" value="1"/>
</dbReference>
<accession>A0AAW1QSI5</accession>
<feature type="region of interest" description="Disordered" evidence="7">
    <location>
        <begin position="98"/>
        <end position="119"/>
    </location>
</feature>
<evidence type="ECO:0000259" key="8">
    <source>
        <dbReference type="PROSITE" id="PS51519"/>
    </source>
</evidence>
<evidence type="ECO:0000256" key="7">
    <source>
        <dbReference type="SAM" id="MobiDB-lite"/>
    </source>
</evidence>
<dbReference type="PANTHER" id="PTHR46373">
    <property type="entry name" value="PROTEIN RKD4"/>
    <property type="match status" value="1"/>
</dbReference>
<name>A0AAW1QSI5_9CHLO</name>
<keyword evidence="6" id="KW-0539">Nucleus</keyword>
<keyword evidence="5" id="KW-0804">Transcription</keyword>
<comment type="caution">
    <text evidence="9">The sequence shown here is derived from an EMBL/GenBank/DDBJ whole genome shotgun (WGS) entry which is preliminary data.</text>
</comment>
<evidence type="ECO:0000313" key="9">
    <source>
        <dbReference type="EMBL" id="KAK9824225.1"/>
    </source>
</evidence>
<dbReference type="EMBL" id="JALJOR010000002">
    <property type="protein sequence ID" value="KAK9824225.1"/>
    <property type="molecule type" value="Genomic_DNA"/>
</dbReference>
<dbReference type="PANTHER" id="PTHR46373:SF2">
    <property type="entry name" value="RWP-RK DOMAIN-CONTAINING PROTEIN"/>
    <property type="match status" value="1"/>
</dbReference>
<dbReference type="InterPro" id="IPR003035">
    <property type="entry name" value="RWP-RK_dom"/>
</dbReference>
<comment type="function">
    <text evidence="1">Putative transcription factor.</text>
</comment>
<organism evidence="9 10">
    <name type="scientific">[Myrmecia] bisecta</name>
    <dbReference type="NCBI Taxonomy" id="41462"/>
    <lineage>
        <taxon>Eukaryota</taxon>
        <taxon>Viridiplantae</taxon>
        <taxon>Chlorophyta</taxon>
        <taxon>core chlorophytes</taxon>
        <taxon>Trebouxiophyceae</taxon>
        <taxon>Trebouxiales</taxon>
        <taxon>Trebouxiaceae</taxon>
        <taxon>Myrmecia</taxon>
    </lineage>
</organism>
<evidence type="ECO:0000256" key="6">
    <source>
        <dbReference type="ARBA" id="ARBA00023242"/>
    </source>
</evidence>
<dbReference type="GO" id="GO:0003700">
    <property type="term" value="F:DNA-binding transcription factor activity"/>
    <property type="evidence" value="ECO:0007669"/>
    <property type="project" value="InterPro"/>
</dbReference>
<gene>
    <name evidence="9" type="ORF">WJX72_008652</name>
</gene>
<dbReference type="InterPro" id="IPR044607">
    <property type="entry name" value="RKD-like"/>
</dbReference>
<protein>
    <recommendedName>
        <fullName evidence="8">RWP-RK domain-containing protein</fullName>
    </recommendedName>
</protein>
<dbReference type="Proteomes" id="UP001489004">
    <property type="component" value="Unassembled WGS sequence"/>
</dbReference>
<evidence type="ECO:0000256" key="4">
    <source>
        <dbReference type="ARBA" id="ARBA00023125"/>
    </source>
</evidence>
<dbReference type="Pfam" id="PF02042">
    <property type="entry name" value="RWP-RK"/>
    <property type="match status" value="1"/>
</dbReference>
<keyword evidence="10" id="KW-1185">Reference proteome</keyword>
<evidence type="ECO:0000256" key="1">
    <source>
        <dbReference type="ARBA" id="ARBA00004049"/>
    </source>
</evidence>
<proteinExistence type="predicted"/>
<sequence>MAWVCDSDSIREAVGSAAGTVDRSGSPSCPDQLTYFAGSRADSAANQAWRLQPGLVSQDGQCDGDSFASCYFSGSLAFGSNPGGAPEHAAEAQAVLDTPGQASSGPRKRGRPALCAQGPEGPIEHVDLAMLQAGGYLDMPIAQAARTLGMSLTSMKVTASEQGIQRWPFRSRQSLRHIIENTKQLVVDKVLSIQDGLQMEQLLDALGEELQDVGMSPTPCISATIRRYRQSIFKITHKLKTTPGLHATVPIAVRTALAARKPPHAMVHN</sequence>
<keyword evidence="3" id="KW-0175">Coiled coil</keyword>
<keyword evidence="4" id="KW-0238">DNA-binding</keyword>
<evidence type="ECO:0000256" key="2">
    <source>
        <dbReference type="ARBA" id="ARBA00023015"/>
    </source>
</evidence>
<evidence type="ECO:0000256" key="5">
    <source>
        <dbReference type="ARBA" id="ARBA00023163"/>
    </source>
</evidence>
<evidence type="ECO:0000256" key="3">
    <source>
        <dbReference type="ARBA" id="ARBA00023054"/>
    </source>
</evidence>
<dbReference type="AlphaFoldDB" id="A0AAW1QSI5"/>
<feature type="domain" description="RWP-RK" evidence="8">
    <location>
        <begin position="102"/>
        <end position="196"/>
    </location>
</feature>